<dbReference type="Proteomes" id="UP000783686">
    <property type="component" value="Unassembled WGS sequence"/>
</dbReference>
<gene>
    <name evidence="5" type="ORF">BOKJ2_LOCUS14253</name>
</gene>
<dbReference type="Gene3D" id="3.40.50.12780">
    <property type="entry name" value="N-terminal domain of ligase-like"/>
    <property type="match status" value="1"/>
</dbReference>
<evidence type="ECO:0000313" key="5">
    <source>
        <dbReference type="EMBL" id="CAD5230673.1"/>
    </source>
</evidence>
<reference evidence="5" key="1">
    <citation type="submission" date="2020-09" db="EMBL/GenBank/DDBJ databases">
        <authorList>
            <person name="Kikuchi T."/>
        </authorList>
    </citation>
    <scope>NUCLEOTIDE SEQUENCE</scope>
    <source>
        <strain evidence="5">SH1</strain>
    </source>
</reference>
<dbReference type="AlphaFoldDB" id="A0A811LSN0"/>
<feature type="domain" description="AMP-dependent synthetase/ligase" evidence="3">
    <location>
        <begin position="66"/>
        <end position="462"/>
    </location>
</feature>
<dbReference type="Proteomes" id="UP000614601">
    <property type="component" value="Unassembled WGS sequence"/>
</dbReference>
<accession>A0A811LSN0</accession>
<dbReference type="FunFam" id="3.30.300.30:FF:000008">
    <property type="entry name" value="2,3-dihydroxybenzoate-AMP ligase"/>
    <property type="match status" value="1"/>
</dbReference>
<dbReference type="PANTHER" id="PTHR43201">
    <property type="entry name" value="ACYL-COA SYNTHETASE"/>
    <property type="match status" value="1"/>
</dbReference>
<evidence type="ECO:0000259" key="4">
    <source>
        <dbReference type="Pfam" id="PF13193"/>
    </source>
</evidence>
<evidence type="ECO:0000256" key="2">
    <source>
        <dbReference type="ARBA" id="ARBA00022598"/>
    </source>
</evidence>
<dbReference type="EMBL" id="CAJFCW020000006">
    <property type="protein sequence ID" value="CAG9127872.1"/>
    <property type="molecule type" value="Genomic_DNA"/>
</dbReference>
<dbReference type="InterPro" id="IPR042099">
    <property type="entry name" value="ANL_N_sf"/>
</dbReference>
<sequence>MCRYLLIEQGTTMLPKTLKSLRSFTSSPSSRAAKAVKPNPKLKHMTSYHHETSDTPLTFKTFYQEFREWTEARPDKEMIIFREQNIIKTYEEVYCDARKLVLGLIHLNVKRGDRIGIWGPNYYEWVVAQYAAGMGGMVLVNLNPAYQTEEFRLAMKKVGIKVLITPPKFRYTNYYSIICGLTKQMKTAPIGMGMVQSQILPDLKHYIMFNLEHPDHEGFPGAWNLRDIMASGGTDAVKYLNCCERRTCPDDPMNIQYTSGTTGIQKAATLTHFGILNVAKLVGRGMGMDENVRLCIPNPLFHCFGSVIGTITVPQMGGTMVFPSSWFNAELTASTIHEYGCTALYGTPTMFVGVLEAAKNKGFRLDKCKKGIIGGSPCPQPLCQELVEAGMTELTTSYGTTEMSSCITLTDYKMDPFERIKNVGRVLPHNELAIMDSRGRSVPRGTAGEIWVRGPGTMRYYYDEPGETAKAISADRWYHTGDMGYMNEDGTIAISGRLRDMIIRGGENIYPAEIEQFLYRHPSISNAYVVGIPDHKYGEKVCAVIILKPNAPKLTAEEVKKFCRHKISHYKIPEFILFKDEECIPMTTSGKVKKFVLSQKCQKALGRKPRSKF</sequence>
<dbReference type="Gene3D" id="3.30.300.30">
    <property type="match status" value="1"/>
</dbReference>
<feature type="domain" description="AMP-binding enzyme C-terminal" evidence="4">
    <location>
        <begin position="513"/>
        <end position="591"/>
    </location>
</feature>
<proteinExistence type="inferred from homology"/>
<dbReference type="SUPFAM" id="SSF56801">
    <property type="entry name" value="Acetyl-CoA synthetase-like"/>
    <property type="match status" value="1"/>
</dbReference>
<organism evidence="5 6">
    <name type="scientific">Bursaphelenchus okinawaensis</name>
    <dbReference type="NCBI Taxonomy" id="465554"/>
    <lineage>
        <taxon>Eukaryota</taxon>
        <taxon>Metazoa</taxon>
        <taxon>Ecdysozoa</taxon>
        <taxon>Nematoda</taxon>
        <taxon>Chromadorea</taxon>
        <taxon>Rhabditida</taxon>
        <taxon>Tylenchina</taxon>
        <taxon>Tylenchomorpha</taxon>
        <taxon>Aphelenchoidea</taxon>
        <taxon>Aphelenchoididae</taxon>
        <taxon>Bursaphelenchus</taxon>
    </lineage>
</organism>
<dbReference type="Pfam" id="PF13193">
    <property type="entry name" value="AMP-binding_C"/>
    <property type="match status" value="1"/>
</dbReference>
<dbReference type="OrthoDB" id="10253115at2759"/>
<name>A0A811LSN0_9BILA</name>
<comment type="caution">
    <text evidence="5">The sequence shown here is derived from an EMBL/GenBank/DDBJ whole genome shotgun (WGS) entry which is preliminary data.</text>
</comment>
<dbReference type="PANTHER" id="PTHR43201:SF24">
    <property type="entry name" value="AMP-BINDING DOMAIN-CONTAINING PROTEIN"/>
    <property type="match status" value="1"/>
</dbReference>
<keyword evidence="6" id="KW-1185">Reference proteome</keyword>
<dbReference type="EMBL" id="CAJFDH010000006">
    <property type="protein sequence ID" value="CAD5230673.1"/>
    <property type="molecule type" value="Genomic_DNA"/>
</dbReference>
<dbReference type="GO" id="GO:0006631">
    <property type="term" value="P:fatty acid metabolic process"/>
    <property type="evidence" value="ECO:0007669"/>
    <property type="project" value="TreeGrafter"/>
</dbReference>
<dbReference type="Pfam" id="PF00501">
    <property type="entry name" value="AMP-binding"/>
    <property type="match status" value="1"/>
</dbReference>
<dbReference type="InterPro" id="IPR025110">
    <property type="entry name" value="AMP-bd_C"/>
</dbReference>
<evidence type="ECO:0000259" key="3">
    <source>
        <dbReference type="Pfam" id="PF00501"/>
    </source>
</evidence>
<comment type="similarity">
    <text evidence="1">Belongs to the ATP-dependent AMP-binding enzyme family.</text>
</comment>
<dbReference type="InterPro" id="IPR000873">
    <property type="entry name" value="AMP-dep_synth/lig_dom"/>
</dbReference>
<protein>
    <submittedName>
        <fullName evidence="5">Uncharacterized protein</fullName>
    </submittedName>
</protein>
<evidence type="ECO:0000313" key="6">
    <source>
        <dbReference type="Proteomes" id="UP000614601"/>
    </source>
</evidence>
<dbReference type="GO" id="GO:0031956">
    <property type="term" value="F:medium-chain fatty acid-CoA ligase activity"/>
    <property type="evidence" value="ECO:0007669"/>
    <property type="project" value="TreeGrafter"/>
</dbReference>
<evidence type="ECO:0000256" key="1">
    <source>
        <dbReference type="ARBA" id="ARBA00006432"/>
    </source>
</evidence>
<dbReference type="InterPro" id="IPR045851">
    <property type="entry name" value="AMP-bd_C_sf"/>
</dbReference>
<keyword evidence="2" id="KW-0436">Ligase</keyword>